<comment type="caution">
    <text evidence="1">The sequence shown here is derived from an EMBL/GenBank/DDBJ whole genome shotgun (WGS) entry which is preliminary data.</text>
</comment>
<dbReference type="RefSeq" id="WP_200595488.1">
    <property type="nucleotide sequence ID" value="NZ_JAEPBG010000011.1"/>
</dbReference>
<dbReference type="Proteomes" id="UP000622890">
    <property type="component" value="Unassembled WGS sequence"/>
</dbReference>
<dbReference type="InterPro" id="IPR053842">
    <property type="entry name" value="NikA-like"/>
</dbReference>
<dbReference type="EMBL" id="JAEPBG010000011">
    <property type="protein sequence ID" value="MBK4737306.1"/>
    <property type="molecule type" value="Genomic_DNA"/>
</dbReference>
<sequence>MIQLQIRLTQKESEEIKKSSEIRNPDFTEFGRRAALNRKAEVRTENKIVLEIRALTHRMHETHRELVSRNLEPFKDDFRSLLPEATEAMKRISK</sequence>
<gene>
    <name evidence="1" type="ORF">JJB74_22020</name>
</gene>
<protein>
    <recommendedName>
        <fullName evidence="3">Mobilization protein</fullName>
    </recommendedName>
</protein>
<dbReference type="Pfam" id="PF21983">
    <property type="entry name" value="NikA-like"/>
    <property type="match status" value="1"/>
</dbReference>
<evidence type="ECO:0008006" key="3">
    <source>
        <dbReference type="Google" id="ProtNLM"/>
    </source>
</evidence>
<name>A0A934W3C8_9BURK</name>
<dbReference type="AlphaFoldDB" id="A0A934W3C8"/>
<reference evidence="1" key="1">
    <citation type="submission" date="2021-01" db="EMBL/GenBank/DDBJ databases">
        <title>Genome sequence of strain Noviherbaspirillum sp. DKR-6.</title>
        <authorList>
            <person name="Chaudhary D.K."/>
        </authorList>
    </citation>
    <scope>NUCLEOTIDE SEQUENCE</scope>
    <source>
        <strain evidence="1">DKR-6</strain>
    </source>
</reference>
<evidence type="ECO:0000313" key="1">
    <source>
        <dbReference type="EMBL" id="MBK4737306.1"/>
    </source>
</evidence>
<evidence type="ECO:0000313" key="2">
    <source>
        <dbReference type="Proteomes" id="UP000622890"/>
    </source>
</evidence>
<accession>A0A934W3C8</accession>
<proteinExistence type="predicted"/>
<keyword evidence="2" id="KW-1185">Reference proteome</keyword>
<organism evidence="1 2">
    <name type="scientific">Noviherbaspirillum pedocola</name>
    <dbReference type="NCBI Taxonomy" id="2801341"/>
    <lineage>
        <taxon>Bacteria</taxon>
        <taxon>Pseudomonadati</taxon>
        <taxon>Pseudomonadota</taxon>
        <taxon>Betaproteobacteria</taxon>
        <taxon>Burkholderiales</taxon>
        <taxon>Oxalobacteraceae</taxon>
        <taxon>Noviherbaspirillum</taxon>
    </lineage>
</organism>